<dbReference type="AlphaFoldDB" id="A0A3B1KB70"/>
<dbReference type="Bgee" id="ENSAMXG00000041956">
    <property type="expression patterns" value="Expressed in pharyngeal gill and 14 other cell types or tissues"/>
</dbReference>
<keyword evidence="5" id="KW-0929">Antimicrobial</keyword>
<evidence type="ECO:0000313" key="9">
    <source>
        <dbReference type="Proteomes" id="UP000018467"/>
    </source>
</evidence>
<dbReference type="InParanoid" id="A0A3B1KB70"/>
<dbReference type="GO" id="GO:0009253">
    <property type="term" value="P:peptidoglycan catabolic process"/>
    <property type="evidence" value="ECO:0007669"/>
    <property type="project" value="InterPro"/>
</dbReference>
<dbReference type="Gene3D" id="1.10.530.10">
    <property type="match status" value="1"/>
</dbReference>
<dbReference type="PANTHER" id="PTHR31698:SF8">
    <property type="entry name" value="LYSOZYME G-RELATED"/>
    <property type="match status" value="1"/>
</dbReference>
<dbReference type="Ensembl" id="ENSAMXT00000041011.1">
    <property type="protein sequence ID" value="ENSAMXP00000051325.1"/>
    <property type="gene ID" value="ENSAMXG00000041956.1"/>
</dbReference>
<reference evidence="8" key="3">
    <citation type="submission" date="2025-08" db="UniProtKB">
        <authorList>
            <consortium name="Ensembl"/>
        </authorList>
    </citation>
    <scope>IDENTIFICATION</scope>
</reference>
<evidence type="ECO:0000256" key="6">
    <source>
        <dbReference type="ARBA" id="ARBA00023295"/>
    </source>
</evidence>
<comment type="similarity">
    <text evidence="2">Belongs to the glycosyl hydrolase 23 family.</text>
</comment>
<organism evidence="8 9">
    <name type="scientific">Astyanax mexicanus</name>
    <name type="common">Blind cave fish</name>
    <name type="synonym">Astyanax fasciatus mexicanus</name>
    <dbReference type="NCBI Taxonomy" id="7994"/>
    <lineage>
        <taxon>Eukaryota</taxon>
        <taxon>Metazoa</taxon>
        <taxon>Chordata</taxon>
        <taxon>Craniata</taxon>
        <taxon>Vertebrata</taxon>
        <taxon>Euteleostomi</taxon>
        <taxon>Actinopterygii</taxon>
        <taxon>Neopterygii</taxon>
        <taxon>Teleostei</taxon>
        <taxon>Ostariophysi</taxon>
        <taxon>Characiformes</taxon>
        <taxon>Characoidei</taxon>
        <taxon>Acestrorhamphidae</taxon>
        <taxon>Acestrorhamphinae</taxon>
        <taxon>Astyanax</taxon>
    </lineage>
</organism>
<evidence type="ECO:0000256" key="3">
    <source>
        <dbReference type="ARBA" id="ARBA00012732"/>
    </source>
</evidence>
<sequence>ALNLNIDLDKIPTTGAGLGTSKQLWNSSLTGVEASCALAQEDVERMKSYKNSILSVGRDTGIDPAIIAAIISRETRAGHFLQADGWNSGHKAFGIMQVHRDNHPRGGKDSEEHMVQAVGLLNELWGITADCCIYSCRYKADCQTVLSLSGGIAAYNCGPGDVSSQEVDQNTEGGDYSSDVVARARWYKKINFF</sequence>
<keyword evidence="5" id="KW-0081">Bacteriolytic enzyme</keyword>
<evidence type="ECO:0000256" key="5">
    <source>
        <dbReference type="ARBA" id="ARBA00022638"/>
    </source>
</evidence>
<evidence type="ECO:0000256" key="4">
    <source>
        <dbReference type="ARBA" id="ARBA00016485"/>
    </source>
</evidence>
<reference evidence="8" key="4">
    <citation type="submission" date="2025-09" db="UniProtKB">
        <authorList>
            <consortium name="Ensembl"/>
        </authorList>
    </citation>
    <scope>IDENTIFICATION</scope>
</reference>
<name>A0A3B1KB70_ASTMX</name>
<dbReference type="GO" id="GO:0003796">
    <property type="term" value="F:lysozyme activity"/>
    <property type="evidence" value="ECO:0007669"/>
    <property type="project" value="UniProtKB-EC"/>
</dbReference>
<dbReference type="Proteomes" id="UP000018467">
    <property type="component" value="Unassembled WGS sequence"/>
</dbReference>
<dbReference type="STRING" id="7994.ENSAMXP00000051325"/>
<evidence type="ECO:0000256" key="1">
    <source>
        <dbReference type="ARBA" id="ARBA00000632"/>
    </source>
</evidence>
<dbReference type="EC" id="3.2.1.17" evidence="3"/>
<dbReference type="GO" id="GO:0050830">
    <property type="term" value="P:defense response to Gram-positive bacterium"/>
    <property type="evidence" value="ECO:0007669"/>
    <property type="project" value="TreeGrafter"/>
</dbReference>
<evidence type="ECO:0000313" key="8">
    <source>
        <dbReference type="Ensembl" id="ENSAMXP00000051325.1"/>
    </source>
</evidence>
<dbReference type="PANTHER" id="PTHR31698">
    <property type="entry name" value="LYSOZYME G FAMILY MEMBER"/>
    <property type="match status" value="1"/>
</dbReference>
<accession>A0A3B1KB70</accession>
<dbReference type="PRINTS" id="PR00749">
    <property type="entry name" value="LYSOZYMEG"/>
</dbReference>
<reference evidence="9" key="1">
    <citation type="submission" date="2013-03" db="EMBL/GenBank/DDBJ databases">
        <authorList>
            <person name="Jeffery W."/>
            <person name="Warren W."/>
            <person name="Wilson R.K."/>
        </authorList>
    </citation>
    <scope>NUCLEOTIDE SEQUENCE</scope>
    <source>
        <strain evidence="9">female</strain>
    </source>
</reference>
<evidence type="ECO:0000256" key="7">
    <source>
        <dbReference type="ARBA" id="ARBA00031262"/>
    </source>
</evidence>
<protein>
    <recommendedName>
        <fullName evidence="4">Lysozyme g</fullName>
        <ecNumber evidence="3">3.2.1.17</ecNumber>
    </recommendedName>
    <alternativeName>
        <fullName evidence="7">1,4-beta-N-acetylmuramidase</fullName>
    </alternativeName>
</protein>
<dbReference type="SUPFAM" id="SSF53955">
    <property type="entry name" value="Lysozyme-like"/>
    <property type="match status" value="1"/>
</dbReference>
<proteinExistence type="inferred from homology"/>
<evidence type="ECO:0000256" key="2">
    <source>
        <dbReference type="ARBA" id="ARBA00008902"/>
    </source>
</evidence>
<keyword evidence="9" id="KW-1185">Reference proteome</keyword>
<dbReference type="InterPro" id="IPR002152">
    <property type="entry name" value="Glyco_hydro_23"/>
</dbReference>
<comment type="catalytic activity">
    <reaction evidence="1">
        <text>Hydrolysis of (1-&gt;4)-beta-linkages between N-acetylmuramic acid and N-acetyl-D-glucosamine residues in a peptidoglycan and between N-acetyl-D-glucosamine residues in chitodextrins.</text>
        <dbReference type="EC" id="3.2.1.17"/>
    </reaction>
</comment>
<dbReference type="GO" id="GO:0031640">
    <property type="term" value="P:killing of cells of another organism"/>
    <property type="evidence" value="ECO:0007669"/>
    <property type="project" value="UniProtKB-KW"/>
</dbReference>
<keyword evidence="6" id="KW-0378">Hydrolase</keyword>
<keyword evidence="6" id="KW-0326">Glycosidase</keyword>
<reference evidence="9" key="2">
    <citation type="journal article" date="2014" name="Nat. Commun.">
        <title>The cavefish genome reveals candidate genes for eye loss.</title>
        <authorList>
            <person name="McGaugh S.E."/>
            <person name="Gross J.B."/>
            <person name="Aken B."/>
            <person name="Blin M."/>
            <person name="Borowsky R."/>
            <person name="Chalopin D."/>
            <person name="Hinaux H."/>
            <person name="Jeffery W.R."/>
            <person name="Keene A."/>
            <person name="Ma L."/>
            <person name="Minx P."/>
            <person name="Murphy D."/>
            <person name="O'Quin K.E."/>
            <person name="Retaux S."/>
            <person name="Rohner N."/>
            <person name="Searle S.M."/>
            <person name="Stahl B.A."/>
            <person name="Tabin C."/>
            <person name="Volff J.N."/>
            <person name="Yoshizawa M."/>
            <person name="Warren W.C."/>
        </authorList>
    </citation>
    <scope>NUCLEOTIDE SEQUENCE [LARGE SCALE GENOMIC DNA]</scope>
    <source>
        <strain evidence="9">female</strain>
    </source>
</reference>
<dbReference type="GO" id="GO:0005576">
    <property type="term" value="C:extracellular region"/>
    <property type="evidence" value="ECO:0007669"/>
    <property type="project" value="TreeGrafter"/>
</dbReference>
<dbReference type="GeneTree" id="ENSGT00390000017614"/>
<dbReference type="InterPro" id="IPR023346">
    <property type="entry name" value="Lysozyme-like_dom_sf"/>
</dbReference>